<gene>
    <name evidence="2" type="ORF">EUAN_01990</name>
</gene>
<dbReference type="CDD" id="cd02440">
    <property type="entry name" value="AdoMet_MTases"/>
    <property type="match status" value="1"/>
</dbReference>
<feature type="domain" description="Methyltransferase" evidence="1">
    <location>
        <begin position="35"/>
        <end position="141"/>
    </location>
</feature>
<accession>A0A1S1VA90</accession>
<comment type="caution">
    <text evidence="2">The sequence shown here is derived from an EMBL/GenBank/DDBJ whole genome shotgun (WGS) entry which is preliminary data.</text>
</comment>
<dbReference type="InterPro" id="IPR025714">
    <property type="entry name" value="Methyltranfer_dom"/>
</dbReference>
<keyword evidence="3" id="KW-1185">Reference proteome</keyword>
<evidence type="ECO:0000259" key="1">
    <source>
        <dbReference type="Pfam" id="PF13847"/>
    </source>
</evidence>
<name>A0A1S1VA90_9FIRM</name>
<dbReference type="OrthoDB" id="9777257at2"/>
<dbReference type="GO" id="GO:0008168">
    <property type="term" value="F:methyltransferase activity"/>
    <property type="evidence" value="ECO:0007669"/>
    <property type="project" value="UniProtKB-KW"/>
</dbReference>
<sequence>MEYTGERVIPKKMDPQNGLLLEHIARYEFARQFAKGRVLDIACGSGYGLELLRTGNDGLEEIVGIDISEESIEYAKEHYSYSNTSYYVDDALNRNLHRVYGQFDTVISFETIEHFEGDKIFVDNIYNLLKPGGKFIVSTPFGRGKGEPCTCPFHVYQYREEEFLEVLSPFKSLEMYNQSSEAIEIPKADKKYYIMIAVCVK</sequence>
<dbReference type="Proteomes" id="UP000180254">
    <property type="component" value="Unassembled WGS sequence"/>
</dbReference>
<dbReference type="InterPro" id="IPR029063">
    <property type="entry name" value="SAM-dependent_MTases_sf"/>
</dbReference>
<dbReference type="PANTHER" id="PTHR43464:SF92">
    <property type="entry name" value="SLR1071 PROTEIN"/>
    <property type="match status" value="1"/>
</dbReference>
<proteinExistence type="predicted"/>
<keyword evidence="2" id="KW-0489">Methyltransferase</keyword>
<dbReference type="Gene3D" id="3.40.50.150">
    <property type="entry name" value="Vaccinia Virus protein VP39"/>
    <property type="match status" value="1"/>
</dbReference>
<dbReference type="AlphaFoldDB" id="A0A1S1VA90"/>
<dbReference type="PANTHER" id="PTHR43464">
    <property type="entry name" value="METHYLTRANSFERASE"/>
    <property type="match status" value="1"/>
</dbReference>
<dbReference type="EC" id="2.1.1.-" evidence="2"/>
<organism evidence="2 3">
    <name type="scientific">Andreesenia angusta</name>
    <dbReference type="NCBI Taxonomy" id="39480"/>
    <lineage>
        <taxon>Bacteria</taxon>
        <taxon>Bacillati</taxon>
        <taxon>Bacillota</taxon>
        <taxon>Tissierellia</taxon>
        <taxon>Tissierellales</taxon>
        <taxon>Gottschalkiaceae</taxon>
        <taxon>Andreesenia</taxon>
    </lineage>
</organism>
<keyword evidence="2" id="KW-0808">Transferase</keyword>
<evidence type="ECO:0000313" key="2">
    <source>
        <dbReference type="EMBL" id="OHW63335.1"/>
    </source>
</evidence>
<dbReference type="SUPFAM" id="SSF53335">
    <property type="entry name" value="S-adenosyl-L-methionine-dependent methyltransferases"/>
    <property type="match status" value="1"/>
</dbReference>
<evidence type="ECO:0000313" key="3">
    <source>
        <dbReference type="Proteomes" id="UP000180254"/>
    </source>
</evidence>
<dbReference type="STRING" id="39480.EUAN_01990"/>
<dbReference type="Pfam" id="PF13847">
    <property type="entry name" value="Methyltransf_31"/>
    <property type="match status" value="1"/>
</dbReference>
<dbReference type="RefSeq" id="WP_071060737.1">
    <property type="nucleotide sequence ID" value="NZ_MKIE01000001.1"/>
</dbReference>
<dbReference type="GO" id="GO:0032259">
    <property type="term" value="P:methylation"/>
    <property type="evidence" value="ECO:0007669"/>
    <property type="project" value="UniProtKB-KW"/>
</dbReference>
<reference evidence="2 3" key="1">
    <citation type="submission" date="2016-09" db="EMBL/GenBank/DDBJ databases">
        <title>Genome sequence of Eubacterium angustum.</title>
        <authorList>
            <person name="Poehlein A."/>
            <person name="Daniel R."/>
        </authorList>
    </citation>
    <scope>NUCLEOTIDE SEQUENCE [LARGE SCALE GENOMIC DNA]</scope>
    <source>
        <strain evidence="2 3">DSM 1989</strain>
    </source>
</reference>
<dbReference type="EMBL" id="MKIE01000001">
    <property type="protein sequence ID" value="OHW63335.1"/>
    <property type="molecule type" value="Genomic_DNA"/>
</dbReference>
<protein>
    <submittedName>
        <fullName evidence="2">Putative S-adenosylmethionine-dependent methyltransferase</fullName>
        <ecNumber evidence="2">2.1.1.-</ecNumber>
    </submittedName>
</protein>